<reference evidence="2" key="1">
    <citation type="submission" date="2017-08" db="EMBL/GenBank/DDBJ databases">
        <authorList>
            <person name="Imhoff J.F."/>
            <person name="Rahn T."/>
            <person name="Kuenzel S."/>
            <person name="Neulinger S.C."/>
        </authorList>
    </citation>
    <scope>NUCLEOTIDE SEQUENCE</scope>
    <source>
        <strain evidence="2">IM 151</strain>
    </source>
</reference>
<dbReference type="PANTHER" id="PTHR33164">
    <property type="entry name" value="TRANSCRIPTIONAL REGULATOR, MARR FAMILY"/>
    <property type="match status" value="1"/>
</dbReference>
<accession>A0ABS1E1H5</accession>
<feature type="domain" description="HTH marR-type" evidence="1">
    <location>
        <begin position="13"/>
        <end position="142"/>
    </location>
</feature>
<keyword evidence="3" id="KW-1185">Reference proteome</keyword>
<dbReference type="PRINTS" id="PR00598">
    <property type="entry name" value="HTHMARR"/>
</dbReference>
<evidence type="ECO:0000259" key="1">
    <source>
        <dbReference type="PROSITE" id="PS50995"/>
    </source>
</evidence>
<dbReference type="InterPro" id="IPR039422">
    <property type="entry name" value="MarR/SlyA-like"/>
</dbReference>
<organism evidence="2 3">
    <name type="scientific">Rubrivivax gelatinosus</name>
    <name type="common">Rhodocyclus gelatinosus</name>
    <name type="synonym">Rhodopseudomonas gelatinosa</name>
    <dbReference type="NCBI Taxonomy" id="28068"/>
    <lineage>
        <taxon>Bacteria</taxon>
        <taxon>Pseudomonadati</taxon>
        <taxon>Pseudomonadota</taxon>
        <taxon>Betaproteobacteria</taxon>
        <taxon>Burkholderiales</taxon>
        <taxon>Sphaerotilaceae</taxon>
        <taxon>Rubrivivax</taxon>
    </lineage>
</organism>
<dbReference type="PROSITE" id="PS50995">
    <property type="entry name" value="HTH_MARR_2"/>
    <property type="match status" value="1"/>
</dbReference>
<dbReference type="InterPro" id="IPR036388">
    <property type="entry name" value="WH-like_DNA-bd_sf"/>
</dbReference>
<reference evidence="2" key="2">
    <citation type="journal article" date="2020" name="Microorganisms">
        <title>Osmotic Adaptation and Compatible Solute Biosynthesis of Phototrophic Bacteria as Revealed from Genome Analyses.</title>
        <authorList>
            <person name="Imhoff J.F."/>
            <person name="Rahn T."/>
            <person name="Kunzel S."/>
            <person name="Keller A."/>
            <person name="Neulinger S.C."/>
        </authorList>
    </citation>
    <scope>NUCLEOTIDE SEQUENCE</scope>
    <source>
        <strain evidence="2">IM 151</strain>
    </source>
</reference>
<proteinExistence type="predicted"/>
<dbReference type="Pfam" id="PF12802">
    <property type="entry name" value="MarR_2"/>
    <property type="match status" value="1"/>
</dbReference>
<protein>
    <recommendedName>
        <fullName evidence="1">HTH marR-type domain-containing protein</fullName>
    </recommendedName>
</protein>
<name>A0ABS1E1H5_RUBGE</name>
<dbReference type="Proteomes" id="UP001041814">
    <property type="component" value="Unassembled WGS sequence"/>
</dbReference>
<dbReference type="SMART" id="SM00347">
    <property type="entry name" value="HTH_MARR"/>
    <property type="match status" value="1"/>
</dbReference>
<gene>
    <name evidence="2" type="ORF">CKO43_18630</name>
</gene>
<dbReference type="InterPro" id="IPR036390">
    <property type="entry name" value="WH_DNA-bd_sf"/>
</dbReference>
<evidence type="ECO:0000313" key="2">
    <source>
        <dbReference type="EMBL" id="MBK1714780.1"/>
    </source>
</evidence>
<dbReference type="RefSeq" id="WP_200379563.1">
    <property type="nucleotide sequence ID" value="NZ_NRRU01000081.1"/>
</dbReference>
<evidence type="ECO:0000313" key="3">
    <source>
        <dbReference type="Proteomes" id="UP001041814"/>
    </source>
</evidence>
<dbReference type="EMBL" id="NRRU01000081">
    <property type="protein sequence ID" value="MBK1714780.1"/>
    <property type="molecule type" value="Genomic_DNA"/>
</dbReference>
<dbReference type="InterPro" id="IPR000835">
    <property type="entry name" value="HTH_MarR-typ"/>
</dbReference>
<dbReference type="Gene3D" id="1.10.10.10">
    <property type="entry name" value="Winged helix-like DNA-binding domain superfamily/Winged helix DNA-binding domain"/>
    <property type="match status" value="1"/>
</dbReference>
<dbReference type="SUPFAM" id="SSF46785">
    <property type="entry name" value="Winged helix' DNA-binding domain"/>
    <property type="match status" value="1"/>
</dbReference>
<dbReference type="PANTHER" id="PTHR33164:SF57">
    <property type="entry name" value="MARR-FAMILY TRANSCRIPTIONAL REGULATOR"/>
    <property type="match status" value="1"/>
</dbReference>
<sequence length="163" mass="18308">MTMTATSSRRDAVARLEPELASLVRRLEMTYRRRGYPMERAHYLLLALLLDGEKSSAELAEALGLDHSTVVRQVAAVQERGYATRVPHPRDGRSMLLRATPEAAAAVAAMRHTRCERLDRLLADWPEAEREQFGALLARFNAALVRSEREEAAATERSPRRAV</sequence>
<comment type="caution">
    <text evidence="2">The sequence shown here is derived from an EMBL/GenBank/DDBJ whole genome shotgun (WGS) entry which is preliminary data.</text>
</comment>